<dbReference type="InterPro" id="IPR002641">
    <property type="entry name" value="PNPLA_dom"/>
</dbReference>
<organism evidence="6 7">
    <name type="scientific">Clostridium folliculivorans</name>
    <dbReference type="NCBI Taxonomy" id="2886038"/>
    <lineage>
        <taxon>Bacteria</taxon>
        <taxon>Bacillati</taxon>
        <taxon>Bacillota</taxon>
        <taxon>Clostridia</taxon>
        <taxon>Eubacteriales</taxon>
        <taxon>Clostridiaceae</taxon>
        <taxon>Clostridium</taxon>
    </lineage>
</organism>
<evidence type="ECO:0000256" key="1">
    <source>
        <dbReference type="ARBA" id="ARBA00022801"/>
    </source>
</evidence>
<dbReference type="Pfam" id="PF01734">
    <property type="entry name" value="Patatin"/>
    <property type="match status" value="1"/>
</dbReference>
<dbReference type="GO" id="GO:0016787">
    <property type="term" value="F:hydrolase activity"/>
    <property type="evidence" value="ECO:0007669"/>
    <property type="project" value="UniProtKB-UniRule"/>
</dbReference>
<evidence type="ECO:0000313" key="7">
    <source>
        <dbReference type="Proteomes" id="UP001057868"/>
    </source>
</evidence>
<dbReference type="GO" id="GO:0016042">
    <property type="term" value="P:lipid catabolic process"/>
    <property type="evidence" value="ECO:0007669"/>
    <property type="project" value="UniProtKB-UniRule"/>
</dbReference>
<comment type="caution">
    <text evidence="4">Lacks conserved residue(s) required for the propagation of feature annotation.</text>
</comment>
<dbReference type="InterPro" id="IPR016035">
    <property type="entry name" value="Acyl_Trfase/lysoPLipase"/>
</dbReference>
<dbReference type="Proteomes" id="UP001057868">
    <property type="component" value="Unassembled WGS sequence"/>
</dbReference>
<evidence type="ECO:0000256" key="4">
    <source>
        <dbReference type="PROSITE-ProRule" id="PRU01161"/>
    </source>
</evidence>
<protein>
    <submittedName>
        <fullName evidence="6">Patatin</fullName>
    </submittedName>
</protein>
<keyword evidence="7" id="KW-1185">Reference proteome</keyword>
<dbReference type="Gene3D" id="3.40.1090.10">
    <property type="entry name" value="Cytosolic phospholipase A2 catalytic domain"/>
    <property type="match status" value="2"/>
</dbReference>
<evidence type="ECO:0000313" key="6">
    <source>
        <dbReference type="EMBL" id="GKU23672.1"/>
    </source>
</evidence>
<keyword evidence="1 4" id="KW-0378">Hydrolase</keyword>
<dbReference type="AlphaFoldDB" id="A0A9W6D9E1"/>
<accession>A0A9W6D9E1</accession>
<sequence>MENINKKTKAVVLGGGGVTGIAWEIGIITALLQEGIDLSDADVIIGTSAGSFVGTALASGYDMKKLYDSQFIPNKSEVNVSVSSEVMKLWAEAFIYGKDDKKNIGKMFGDIAKKYPSKISKEERQSIVESRLTTTIWPSKLKVTAVDAKTGDLHVFDKDSGTSLVNAVNASGAVPGLWPFVTFNDRDWIDGGMISSTNAFLADSYDKVVILSPMPQKYGLVPSVKEDAEEMQKTAAVSLIIPDNDSILAIGKNPYDPSRTPFSAQAGFNQGIKEAISIHKTWCL</sequence>
<evidence type="ECO:0000259" key="5">
    <source>
        <dbReference type="PROSITE" id="PS51635"/>
    </source>
</evidence>
<dbReference type="RefSeq" id="WP_261850731.1">
    <property type="nucleotide sequence ID" value="NZ_BQXY01000001.1"/>
</dbReference>
<dbReference type="PANTHER" id="PTHR14226:SF57">
    <property type="entry name" value="BLR7027 PROTEIN"/>
    <property type="match status" value="1"/>
</dbReference>
<feature type="domain" description="PNPLA" evidence="5">
    <location>
        <begin position="12"/>
        <end position="204"/>
    </location>
</feature>
<proteinExistence type="predicted"/>
<reference evidence="6" key="1">
    <citation type="journal article" date="2023" name="Int. J. Syst. Evol. Microbiol.">
        <title>&lt;i&gt;Clostridium folliculivorans&lt;/i&gt; sp. nov., isolated from soil samples of an organic paddy in Japan.</title>
        <authorList>
            <person name="Tazawa J."/>
            <person name="Kobayashi H."/>
            <person name="Tanizawa Y."/>
            <person name="Uchino A."/>
            <person name="Tanaka F."/>
            <person name="Urashima Y."/>
            <person name="Miura S."/>
            <person name="Sakamoto M."/>
            <person name="Ohkuma M."/>
            <person name="Tohno M."/>
        </authorList>
    </citation>
    <scope>NUCLEOTIDE SEQUENCE</scope>
    <source>
        <strain evidence="6">D1-1</strain>
    </source>
</reference>
<dbReference type="SUPFAM" id="SSF52151">
    <property type="entry name" value="FabD/lysophospholipase-like"/>
    <property type="match status" value="1"/>
</dbReference>
<dbReference type="PANTHER" id="PTHR14226">
    <property type="entry name" value="NEUROPATHY TARGET ESTERASE/SWISS CHEESE D.MELANOGASTER"/>
    <property type="match status" value="1"/>
</dbReference>
<keyword evidence="3 4" id="KW-0443">Lipid metabolism</keyword>
<gene>
    <name evidence="6" type="ORF">CFOLD11_04980</name>
</gene>
<feature type="active site" description="Nucleophile" evidence="4">
    <location>
        <position position="48"/>
    </location>
</feature>
<evidence type="ECO:0000256" key="3">
    <source>
        <dbReference type="ARBA" id="ARBA00023098"/>
    </source>
</evidence>
<feature type="active site" description="Proton acceptor" evidence="4">
    <location>
        <position position="190"/>
    </location>
</feature>
<dbReference type="EMBL" id="BQXY01000001">
    <property type="protein sequence ID" value="GKU23672.1"/>
    <property type="molecule type" value="Genomic_DNA"/>
</dbReference>
<dbReference type="PROSITE" id="PS51635">
    <property type="entry name" value="PNPLA"/>
    <property type="match status" value="1"/>
</dbReference>
<name>A0A9W6D9E1_9CLOT</name>
<comment type="caution">
    <text evidence="6">The sequence shown here is derived from an EMBL/GenBank/DDBJ whole genome shotgun (WGS) entry which is preliminary data.</text>
</comment>
<evidence type="ECO:0000256" key="2">
    <source>
        <dbReference type="ARBA" id="ARBA00022963"/>
    </source>
</evidence>
<keyword evidence="2 4" id="KW-0442">Lipid degradation</keyword>
<feature type="short sequence motif" description="DGA/G" evidence="4">
    <location>
        <begin position="190"/>
        <end position="192"/>
    </location>
</feature>
<dbReference type="InterPro" id="IPR050301">
    <property type="entry name" value="NTE"/>
</dbReference>
<feature type="short sequence motif" description="GXSXG" evidence="4">
    <location>
        <begin position="46"/>
        <end position="50"/>
    </location>
</feature>